<reference evidence="2" key="1">
    <citation type="journal article" date="2016" name="Nat. Genet.">
        <title>A high-quality carrot genome assembly provides new insights into carotenoid accumulation and asterid genome evolution.</title>
        <authorList>
            <person name="Iorizzo M."/>
            <person name="Ellison S."/>
            <person name="Senalik D."/>
            <person name="Zeng P."/>
            <person name="Satapoomin P."/>
            <person name="Huang J."/>
            <person name="Bowman M."/>
            <person name="Iovene M."/>
            <person name="Sanseverino W."/>
            <person name="Cavagnaro P."/>
            <person name="Yildiz M."/>
            <person name="Macko-Podgorni A."/>
            <person name="Moranska E."/>
            <person name="Grzebelus E."/>
            <person name="Grzebelus D."/>
            <person name="Ashrafi H."/>
            <person name="Zheng Z."/>
            <person name="Cheng S."/>
            <person name="Spooner D."/>
            <person name="Van Deynze A."/>
            <person name="Simon P."/>
        </authorList>
    </citation>
    <scope>NUCLEOTIDE SEQUENCE [LARGE SCALE GENOMIC DNA]</scope>
    <source>
        <tissue evidence="2">Leaf</tissue>
    </source>
</reference>
<feature type="region of interest" description="Disordered" evidence="1">
    <location>
        <begin position="140"/>
        <end position="175"/>
    </location>
</feature>
<dbReference type="AlphaFoldDB" id="A0A164V9D9"/>
<feature type="compositionally biased region" description="Basic and acidic residues" evidence="1">
    <location>
        <begin position="91"/>
        <end position="101"/>
    </location>
</feature>
<feature type="compositionally biased region" description="Basic and acidic residues" evidence="1">
    <location>
        <begin position="140"/>
        <end position="155"/>
    </location>
</feature>
<gene>
    <name evidence="2" type="ORF">DCAR_022631</name>
</gene>
<sequence length="317" mass="34483">MEEATDGIFQKIRAPRLEDAGLEDCALPPDSIKEAFLKAASAVRSSLLSQSDEEDESACVHDPWPSAGDSADALVGISPENSPPGSCAGRKGGEVPDRLGDKVVGGVSDADVASDEVVGVVDVAEGECCVDALKGMRIGEKKKKDSAKESDKPGLTEEQNGNEMLEGPDDYKETGLDDQKQINQKAAEPLADPEDYPNLFEDWQLALGIESKVAEIRNTIPPAAKYVNHMHKSNVNRLEAFRNMYVDEEEPHQNGDLDHECLHRATRFSDDTSSSIPLAAEYIDHIHKSNANLVKAFRNIHVDEEEPHQDGGLDNEV</sequence>
<dbReference type="EMBL" id="LNRQ01000006">
    <property type="protein sequence ID" value="KZM90004.1"/>
    <property type="molecule type" value="Genomic_DNA"/>
</dbReference>
<comment type="caution">
    <text evidence="2">The sequence shown here is derived from an EMBL/GenBank/DDBJ whole genome shotgun (WGS) entry which is preliminary data.</text>
</comment>
<dbReference type="STRING" id="79200.A0A164V9D9"/>
<feature type="region of interest" description="Disordered" evidence="1">
    <location>
        <begin position="48"/>
        <end position="103"/>
    </location>
</feature>
<organism evidence="2">
    <name type="scientific">Daucus carota subsp. sativus</name>
    <name type="common">Carrot</name>
    <dbReference type="NCBI Taxonomy" id="79200"/>
    <lineage>
        <taxon>Eukaryota</taxon>
        <taxon>Viridiplantae</taxon>
        <taxon>Streptophyta</taxon>
        <taxon>Embryophyta</taxon>
        <taxon>Tracheophyta</taxon>
        <taxon>Spermatophyta</taxon>
        <taxon>Magnoliopsida</taxon>
        <taxon>eudicotyledons</taxon>
        <taxon>Gunneridae</taxon>
        <taxon>Pentapetalae</taxon>
        <taxon>asterids</taxon>
        <taxon>campanulids</taxon>
        <taxon>Apiales</taxon>
        <taxon>Apiaceae</taxon>
        <taxon>Apioideae</taxon>
        <taxon>Scandiceae</taxon>
        <taxon>Daucinae</taxon>
        <taxon>Daucus</taxon>
        <taxon>Daucus sect. Daucus</taxon>
    </lineage>
</organism>
<dbReference type="Gramene" id="KZM90004">
    <property type="protein sequence ID" value="KZM90004"/>
    <property type="gene ID" value="DCAR_022631"/>
</dbReference>
<evidence type="ECO:0000313" key="2">
    <source>
        <dbReference type="EMBL" id="KZM90004.1"/>
    </source>
</evidence>
<evidence type="ECO:0000256" key="1">
    <source>
        <dbReference type="SAM" id="MobiDB-lite"/>
    </source>
</evidence>
<proteinExistence type="predicted"/>
<accession>A0A164V9D9</accession>
<dbReference type="PANTHER" id="PTHR36713">
    <property type="entry name" value="OS09G0344700 PROTEIN"/>
    <property type="match status" value="1"/>
</dbReference>
<name>A0A164V9D9_DAUCS</name>
<protein>
    <submittedName>
        <fullName evidence="2">Uncharacterized protein</fullName>
    </submittedName>
</protein>
<dbReference type="PANTHER" id="PTHR36713:SF1">
    <property type="entry name" value="OS09G0344700 PROTEIN"/>
    <property type="match status" value="1"/>
</dbReference>